<dbReference type="InterPro" id="IPR058922">
    <property type="entry name" value="WHD_DRP"/>
</dbReference>
<dbReference type="InterPro" id="IPR057135">
    <property type="entry name" value="At4g27190-like_LRR"/>
</dbReference>
<dbReference type="InterPro" id="IPR002182">
    <property type="entry name" value="NB-ARC"/>
</dbReference>
<evidence type="ECO:0000256" key="6">
    <source>
        <dbReference type="SAM" id="Coils"/>
    </source>
</evidence>
<dbReference type="Proteomes" id="UP000283530">
    <property type="component" value="Unassembled WGS sequence"/>
</dbReference>
<dbReference type="PANTHER" id="PTHR33463:SF187">
    <property type="entry name" value="AND NB-ARC DOMAIN DISEASE RESISTANCE PROTEIN, PUTATIVE-RELATED"/>
    <property type="match status" value="1"/>
</dbReference>
<evidence type="ECO:0000259" key="10">
    <source>
        <dbReference type="Pfam" id="PF23598"/>
    </source>
</evidence>
<comment type="similarity">
    <text evidence="1">Belongs to the disease resistance NB-LRR family.</text>
</comment>
<dbReference type="Gene3D" id="1.10.8.430">
    <property type="entry name" value="Helical domain of apoptotic protease-activating factors"/>
    <property type="match status" value="1"/>
</dbReference>
<keyword evidence="5" id="KW-0547">Nucleotide-binding</keyword>
<dbReference type="Pfam" id="PF00931">
    <property type="entry name" value="NB-ARC"/>
    <property type="match status" value="2"/>
</dbReference>
<dbReference type="GO" id="GO:0005524">
    <property type="term" value="F:ATP binding"/>
    <property type="evidence" value="ECO:0007669"/>
    <property type="project" value="UniProtKB-KW"/>
</dbReference>
<comment type="caution">
    <text evidence="11">The sequence shown here is derived from an EMBL/GenBank/DDBJ whole genome shotgun (WGS) entry which is preliminary data.</text>
</comment>
<dbReference type="InterPro" id="IPR055414">
    <property type="entry name" value="LRR_R13L4/SHOC2-like"/>
</dbReference>
<dbReference type="PANTHER" id="PTHR33463">
    <property type="entry name" value="NB-ARC DOMAIN-CONTAINING PROTEIN-RELATED"/>
    <property type="match status" value="1"/>
</dbReference>
<dbReference type="InterPro" id="IPR032675">
    <property type="entry name" value="LRR_dom_sf"/>
</dbReference>
<keyword evidence="5" id="KW-0067">ATP-binding</keyword>
<dbReference type="GO" id="GO:0043531">
    <property type="term" value="F:ADP binding"/>
    <property type="evidence" value="ECO:0007669"/>
    <property type="project" value="InterPro"/>
</dbReference>
<feature type="domain" description="Disease resistance protein winged helix" evidence="9">
    <location>
        <begin position="384"/>
        <end position="453"/>
    </location>
</feature>
<feature type="coiled-coil region" evidence="6">
    <location>
        <begin position="25"/>
        <end position="87"/>
    </location>
</feature>
<gene>
    <name evidence="11" type="ORF">CKAN_01988500</name>
</gene>
<evidence type="ECO:0000256" key="4">
    <source>
        <dbReference type="ARBA" id="ARBA00022821"/>
    </source>
</evidence>
<dbReference type="AlphaFoldDB" id="A0A3S3N202"/>
<dbReference type="InterPro" id="IPR050905">
    <property type="entry name" value="Plant_NBS-LRR"/>
</dbReference>
<dbReference type="InterPro" id="IPR027417">
    <property type="entry name" value="P-loop_NTPase"/>
</dbReference>
<organism evidence="11 12">
    <name type="scientific">Cinnamomum micranthum f. kanehirae</name>
    <dbReference type="NCBI Taxonomy" id="337451"/>
    <lineage>
        <taxon>Eukaryota</taxon>
        <taxon>Viridiplantae</taxon>
        <taxon>Streptophyta</taxon>
        <taxon>Embryophyta</taxon>
        <taxon>Tracheophyta</taxon>
        <taxon>Spermatophyta</taxon>
        <taxon>Magnoliopsida</taxon>
        <taxon>Magnoliidae</taxon>
        <taxon>Laurales</taxon>
        <taxon>Lauraceae</taxon>
        <taxon>Cinnamomum</taxon>
    </lineage>
</organism>
<feature type="domain" description="Disease resistance R13L4/SHOC-2-like LRR" evidence="10">
    <location>
        <begin position="529"/>
        <end position="670"/>
    </location>
</feature>
<evidence type="ECO:0000256" key="1">
    <source>
        <dbReference type="ARBA" id="ARBA00008894"/>
    </source>
</evidence>
<evidence type="ECO:0000313" key="11">
    <source>
        <dbReference type="EMBL" id="RWR90772.1"/>
    </source>
</evidence>
<accession>A0A3S3N202</accession>
<dbReference type="Gene3D" id="3.40.50.300">
    <property type="entry name" value="P-loop containing nucleotide triphosphate hydrolases"/>
    <property type="match status" value="1"/>
</dbReference>
<reference evidence="11 12" key="1">
    <citation type="journal article" date="2019" name="Nat. Plants">
        <title>Stout camphor tree genome fills gaps in understanding of flowering plant genome evolution.</title>
        <authorList>
            <person name="Chaw S.M."/>
            <person name="Liu Y.C."/>
            <person name="Wu Y.W."/>
            <person name="Wang H.Y."/>
            <person name="Lin C.I."/>
            <person name="Wu C.S."/>
            <person name="Ke H.M."/>
            <person name="Chang L.Y."/>
            <person name="Hsu C.Y."/>
            <person name="Yang H.T."/>
            <person name="Sudianto E."/>
            <person name="Hsu M.H."/>
            <person name="Wu K.P."/>
            <person name="Wang L.N."/>
            <person name="Leebens-Mack J.H."/>
            <person name="Tsai I.J."/>
        </authorList>
    </citation>
    <scope>NUCLEOTIDE SEQUENCE [LARGE SCALE GENOMIC DNA]</scope>
    <source>
        <strain evidence="12">cv. Chaw 1501</strain>
        <tissue evidence="11">Young leaves</tissue>
    </source>
</reference>
<keyword evidence="12" id="KW-1185">Reference proteome</keyword>
<dbReference type="FunFam" id="1.10.8.430:FF:000003">
    <property type="entry name" value="Probable disease resistance protein At5g66910"/>
    <property type="match status" value="1"/>
</dbReference>
<protein>
    <submittedName>
        <fullName evidence="11">Disease resistance-like protein</fullName>
    </submittedName>
</protein>
<dbReference type="InterPro" id="IPR036388">
    <property type="entry name" value="WH-like_DNA-bd_sf"/>
</dbReference>
<dbReference type="SUPFAM" id="SSF52540">
    <property type="entry name" value="P-loop containing nucleoside triphosphate hydrolases"/>
    <property type="match status" value="1"/>
</dbReference>
<evidence type="ECO:0000256" key="5">
    <source>
        <dbReference type="ARBA" id="ARBA00022840"/>
    </source>
</evidence>
<dbReference type="OrthoDB" id="1926275at2759"/>
<evidence type="ECO:0000259" key="9">
    <source>
        <dbReference type="Pfam" id="PF23559"/>
    </source>
</evidence>
<feature type="domain" description="Disease resistance protein At4g27190-like leucine-rich repeats" evidence="8">
    <location>
        <begin position="783"/>
        <end position="896"/>
    </location>
</feature>
<proteinExistence type="inferred from homology"/>
<sequence length="942" mass="107326">MDLFSPIVEVVKLLCVPLVQQIVYLRDLEENMNVLRNKIDELSSRENDLTTELNRAKLQGWNPKDEVNNWLKNVNEAKNQVTGIQREFGENKRCLKGCLPNYCSRWKLSRRSLKLIAAVDELAKKSSFDAGITIAPLPETAQLIPTSSLVGNSAERTFKRIWDCLMDKEIVSIGIYGMGGVGKTTLMKNVNNCFRDAKHFNIVIKVNVTRHFNLKRLQRDIAEKVGLDLPENNDEECRFSLEDVGIPKPTVDNGCKVVAVSRSDGVCRMMKMQINIRVDLLSEDEAWTLFQEKVGKNVFVASHIEDVAKLVAKECGGLPLAIITVGLALSQETDIRMWENALYQLRRSIPGIEGMEDKVFEILKFSYDHLENEKIRSCFLYCSLFPEDCEINANVLVELWIWEGLIDEMENKQAEVNHGQVILNKLKRCCMLDSGDAQDVETVKMHDLMRDLAIKITRHSPRFMVKAGIGLKEPPPDWEWVEDVERISLMANEIKILSCQPTCPELLTLILSRNPLSQITPHSFFCHMHKLTVLDLSSTPIEMVPESLSNLANLHALILVSCWKLKKIPDVGKLKELRVLNLRNSSIEELPEGMERLRKLRILDLSSTEKLERFPVGILPNLSLLEELSMLGSSCLWSSNEAEMMGRRIQIEEITGLTRLTSVNIDFADTPSFSWYVRSLQQRVLRLNSFCIHVVNSDIVALYRQNLIHIRGSDFFSRLNIFFLLLEDTRCLEYVQCENCNGMECLIVAQDDNSNSLLLPRVHRLNIANMPDLEVLYRGPMVHGTFKTLSILEISGCPKLKNLFPRRLFRSLQSLEHIEIGDCKIMEELVEEDDGCTNDERGKGNTVDDDHVIKLPGLQSMRLWSLPALKNICNKTLECNSLIHIHIRECPHLSKLPLFINKPPSDSKGRLESRETMVGCFGVGGSRHQSTLRPILHRRGRI</sequence>
<dbReference type="Gene3D" id="3.80.10.10">
    <property type="entry name" value="Ribonuclease Inhibitor"/>
    <property type="match status" value="1"/>
</dbReference>
<dbReference type="Pfam" id="PF23598">
    <property type="entry name" value="LRR_14"/>
    <property type="match status" value="1"/>
</dbReference>
<dbReference type="Pfam" id="PF23559">
    <property type="entry name" value="WHD_DRP"/>
    <property type="match status" value="1"/>
</dbReference>
<keyword evidence="6" id="KW-0175">Coiled coil</keyword>
<feature type="domain" description="NB-ARC" evidence="7">
    <location>
        <begin position="241"/>
        <end position="297"/>
    </location>
</feature>
<keyword evidence="2" id="KW-0433">Leucine-rich repeat</keyword>
<keyword evidence="3" id="KW-0677">Repeat</keyword>
<keyword evidence="4" id="KW-0611">Plant defense</keyword>
<dbReference type="Gene3D" id="1.10.10.10">
    <property type="entry name" value="Winged helix-like DNA-binding domain superfamily/Winged helix DNA-binding domain"/>
    <property type="match status" value="1"/>
</dbReference>
<evidence type="ECO:0000256" key="2">
    <source>
        <dbReference type="ARBA" id="ARBA00022614"/>
    </source>
</evidence>
<evidence type="ECO:0000259" key="8">
    <source>
        <dbReference type="Pfam" id="PF23247"/>
    </source>
</evidence>
<dbReference type="FunFam" id="1.10.10.10:FF:000322">
    <property type="entry name" value="Probable disease resistance protein At1g63360"/>
    <property type="match status" value="1"/>
</dbReference>
<evidence type="ECO:0000259" key="7">
    <source>
        <dbReference type="Pfam" id="PF00931"/>
    </source>
</evidence>
<dbReference type="InterPro" id="IPR003591">
    <property type="entry name" value="Leu-rich_rpt_typical-subtyp"/>
</dbReference>
<dbReference type="SUPFAM" id="SSF52058">
    <property type="entry name" value="L domain-like"/>
    <property type="match status" value="1"/>
</dbReference>
<dbReference type="Pfam" id="PF23247">
    <property type="entry name" value="LRR_RPS2"/>
    <property type="match status" value="1"/>
</dbReference>
<dbReference type="SMART" id="SM00369">
    <property type="entry name" value="LRR_TYP"/>
    <property type="match status" value="3"/>
</dbReference>
<dbReference type="GO" id="GO:0006952">
    <property type="term" value="P:defense response"/>
    <property type="evidence" value="ECO:0007669"/>
    <property type="project" value="UniProtKB-KW"/>
</dbReference>
<dbReference type="InterPro" id="IPR042197">
    <property type="entry name" value="Apaf_helical"/>
</dbReference>
<dbReference type="EMBL" id="QPKB01000008">
    <property type="protein sequence ID" value="RWR90772.1"/>
    <property type="molecule type" value="Genomic_DNA"/>
</dbReference>
<dbReference type="PRINTS" id="PR00364">
    <property type="entry name" value="DISEASERSIST"/>
</dbReference>
<name>A0A3S3N202_9MAGN</name>
<evidence type="ECO:0000313" key="12">
    <source>
        <dbReference type="Proteomes" id="UP000283530"/>
    </source>
</evidence>
<feature type="domain" description="NB-ARC" evidence="7">
    <location>
        <begin position="155"/>
        <end position="230"/>
    </location>
</feature>
<evidence type="ECO:0000256" key="3">
    <source>
        <dbReference type="ARBA" id="ARBA00022737"/>
    </source>
</evidence>